<dbReference type="AlphaFoldDB" id="A0A0D2GNW4"/>
<dbReference type="GeneID" id="25299006"/>
<feature type="compositionally biased region" description="Basic and acidic residues" evidence="1">
    <location>
        <begin position="790"/>
        <end position="802"/>
    </location>
</feature>
<dbReference type="RefSeq" id="XP_013266898.1">
    <property type="nucleotide sequence ID" value="XM_013411444.1"/>
</dbReference>
<feature type="compositionally biased region" description="Polar residues" evidence="1">
    <location>
        <begin position="229"/>
        <end position="253"/>
    </location>
</feature>
<feature type="region of interest" description="Disordered" evidence="1">
    <location>
        <begin position="1"/>
        <end position="84"/>
    </location>
</feature>
<feature type="compositionally biased region" description="Polar residues" evidence="1">
    <location>
        <begin position="803"/>
        <end position="818"/>
    </location>
</feature>
<evidence type="ECO:0000313" key="2">
    <source>
        <dbReference type="EMBL" id="KIX00008.1"/>
    </source>
</evidence>
<proteinExistence type="predicted"/>
<feature type="compositionally biased region" description="Basic and acidic residues" evidence="1">
    <location>
        <begin position="319"/>
        <end position="328"/>
    </location>
</feature>
<dbReference type="OrthoDB" id="4158554at2759"/>
<feature type="region of interest" description="Disordered" evidence="1">
    <location>
        <begin position="744"/>
        <end position="772"/>
    </location>
</feature>
<protein>
    <submittedName>
        <fullName evidence="2">Uncharacterized protein</fullName>
    </submittedName>
</protein>
<keyword evidence="3" id="KW-1185">Reference proteome</keyword>
<feature type="compositionally biased region" description="Polar residues" evidence="1">
    <location>
        <begin position="400"/>
        <end position="419"/>
    </location>
</feature>
<feature type="compositionally biased region" description="Polar residues" evidence="1">
    <location>
        <begin position="753"/>
        <end position="765"/>
    </location>
</feature>
<gene>
    <name evidence="2" type="ORF">Z518_10935</name>
</gene>
<feature type="compositionally biased region" description="Low complexity" evidence="1">
    <location>
        <begin position="932"/>
        <end position="957"/>
    </location>
</feature>
<dbReference type="HOGENOM" id="CLU_012619_0_0_1"/>
<feature type="compositionally biased region" description="Basic and acidic residues" evidence="1">
    <location>
        <begin position="968"/>
        <end position="981"/>
    </location>
</feature>
<dbReference type="EMBL" id="KN847484">
    <property type="protein sequence ID" value="KIX00008.1"/>
    <property type="molecule type" value="Genomic_DNA"/>
</dbReference>
<feature type="compositionally biased region" description="Polar residues" evidence="1">
    <location>
        <begin position="358"/>
        <end position="386"/>
    </location>
</feature>
<feature type="compositionally biased region" description="Polar residues" evidence="1">
    <location>
        <begin position="24"/>
        <end position="45"/>
    </location>
</feature>
<sequence length="981" mass="106138">METGLRKLWTRRKSKGRDGMPDSGVSSLRMSQSTDQTGLSSNYSPRSKHARTTSTDQGTSQFSPTSTADSSVRPVSSSKVQPMLVGVSRPSTMVSRPGTSGSGSLMNAVNRAADAVVKAEQESTKTYMRPKTPRYVDIFSLSNSSPGNPKPGYNEDVAERNLDLARVALEGTQQAYIPSSKFQEEVATRNAYPSLPSSHESSPSVAQGVFDANQMTTRARDISSRRSNHSQIPPNSADQAAWTSSLMQGSTSSHFRHQSEKSLESQSQIHELPSSRHGIEGVGSMQMPPNYIQMTNNTPEVIGPQSSPTPRLKHPGRQTTDDRVDETIPTKALRNYQLSATEMTQSRSVDQPPRTAQPIDQSDGSQRASYPMHSPSNLSSTSSVKRSINLPHRTIMDLTGNDSDVFSEGTPESNNSSSPILEHAKFDTMRTYPLAAVPGPTIETIEERNVRPAPPKPRTTPLLPEEDPVSELAVSAASAKALQSTSTFSPISTIASLTPRESVVLETPVVSTMAGGVEAEAQLSDASQDKQNNDAQTLESQQSVLQNGQGNKESFQNETKEPQFPVRQETAFDSEKPITNGNTTMTEGTKPVEIDRTVAQAPESLPLESELSSSSGAPPSVQAYIHMAPENLHSIDFVDPSRAFGVSTRDFARTPTKSTLTSVPEDPEPTVNGKPRHPGIPVTENRSASFDPHNVGTPPRRQSLPEPSLYKSTFDEAEFAQKQADARAALIRLQQSLNENFLMQPPPAPVVRSSKTGTSKHTFSFSDGKPVAPSSIFAQVRHTSPIPAELKAEADKPIEDARPNTSYHSLTTAPSYDKSQAVREIELASAKARPGKELNKGKQRAEAELNGPGPSIVNEEDGPRQPLPLPPPLHLNGHRLQHQSPVPPSPGEISLSSFPIPVSSPKQSVKPVADSTEPQASPPQHGSHHSHQSSSSTRVLRRQSSQRSEASSTSAFSIPYHAIPDRTSSIRDRSVMEEADE</sequence>
<feature type="compositionally biased region" description="Polar residues" evidence="1">
    <location>
        <begin position="52"/>
        <end position="80"/>
    </location>
</feature>
<feature type="compositionally biased region" description="Polar residues" evidence="1">
    <location>
        <begin position="533"/>
        <end position="557"/>
    </location>
</feature>
<dbReference type="VEuPathDB" id="FungiDB:Z518_10935"/>
<name>A0A0D2GNW4_9EURO</name>
<feature type="region of interest" description="Disordered" evidence="1">
    <location>
        <begin position="655"/>
        <end position="707"/>
    </location>
</feature>
<feature type="compositionally biased region" description="Polar residues" evidence="1">
    <location>
        <begin position="336"/>
        <end position="349"/>
    </location>
</feature>
<evidence type="ECO:0000313" key="3">
    <source>
        <dbReference type="Proteomes" id="UP000053617"/>
    </source>
</evidence>
<feature type="region of interest" description="Disordered" evidence="1">
    <location>
        <begin position="787"/>
        <end position="981"/>
    </location>
</feature>
<reference evidence="2 3" key="1">
    <citation type="submission" date="2015-01" db="EMBL/GenBank/DDBJ databases">
        <title>The Genome Sequence of Rhinocladiella mackenzie CBS 650.93.</title>
        <authorList>
            <consortium name="The Broad Institute Genomics Platform"/>
            <person name="Cuomo C."/>
            <person name="de Hoog S."/>
            <person name="Gorbushina A."/>
            <person name="Stielow B."/>
            <person name="Teixiera M."/>
            <person name="Abouelleil A."/>
            <person name="Chapman S.B."/>
            <person name="Priest M."/>
            <person name="Young S.K."/>
            <person name="Wortman J."/>
            <person name="Nusbaum C."/>
            <person name="Birren B."/>
        </authorList>
    </citation>
    <scope>NUCLEOTIDE SEQUENCE [LARGE SCALE GENOMIC DNA]</scope>
    <source>
        <strain evidence="2 3">CBS 650.93</strain>
    </source>
</reference>
<feature type="region of interest" description="Disordered" evidence="1">
    <location>
        <begin position="521"/>
        <end position="592"/>
    </location>
</feature>
<feature type="region of interest" description="Disordered" evidence="1">
    <location>
        <begin position="218"/>
        <end position="272"/>
    </location>
</feature>
<evidence type="ECO:0000256" key="1">
    <source>
        <dbReference type="SAM" id="MobiDB-lite"/>
    </source>
</evidence>
<feature type="compositionally biased region" description="Polar residues" evidence="1">
    <location>
        <begin position="299"/>
        <end position="309"/>
    </location>
</feature>
<organism evidence="2 3">
    <name type="scientific">Rhinocladiella mackenziei CBS 650.93</name>
    <dbReference type="NCBI Taxonomy" id="1442369"/>
    <lineage>
        <taxon>Eukaryota</taxon>
        <taxon>Fungi</taxon>
        <taxon>Dikarya</taxon>
        <taxon>Ascomycota</taxon>
        <taxon>Pezizomycotina</taxon>
        <taxon>Eurotiomycetes</taxon>
        <taxon>Chaetothyriomycetidae</taxon>
        <taxon>Chaetothyriales</taxon>
        <taxon>Herpotrichiellaceae</taxon>
        <taxon>Rhinocladiella</taxon>
    </lineage>
</organism>
<accession>A0A0D2GNW4</accession>
<feature type="region of interest" description="Disordered" evidence="1">
    <location>
        <begin position="299"/>
        <end position="419"/>
    </location>
</feature>
<dbReference type="Proteomes" id="UP000053617">
    <property type="component" value="Unassembled WGS sequence"/>
</dbReference>
<feature type="compositionally biased region" description="Polar residues" evidence="1">
    <location>
        <begin position="577"/>
        <end position="587"/>
    </location>
</feature>
<feature type="compositionally biased region" description="Basic and acidic residues" evidence="1">
    <location>
        <begin position="834"/>
        <end position="847"/>
    </location>
</feature>